<proteinExistence type="predicted"/>
<evidence type="ECO:0000313" key="2">
    <source>
        <dbReference type="EMBL" id="VEL16209.1"/>
    </source>
</evidence>
<evidence type="ECO:0008006" key="4">
    <source>
        <dbReference type="Google" id="ProtNLM"/>
    </source>
</evidence>
<gene>
    <name evidence="2" type="ORF">PXEA_LOCUS9649</name>
</gene>
<keyword evidence="1" id="KW-0472">Membrane</keyword>
<accession>A0A3S5A6F2</accession>
<keyword evidence="1" id="KW-1133">Transmembrane helix</keyword>
<keyword evidence="3" id="KW-1185">Reference proteome</keyword>
<keyword evidence="1" id="KW-0812">Transmembrane</keyword>
<feature type="transmembrane region" description="Helical" evidence="1">
    <location>
        <begin position="177"/>
        <end position="201"/>
    </location>
</feature>
<sequence length="257" mass="28739">MASMVSVPIRWTSFNAAVHATQTGRDGKKSRQLGCAMETGWCALATVDMRPDRVPFNCIELRKITFHCTVESFRRAEEALLRASSRSASPLPGATGRCCFFTDSPTMLSPSVFSCRRHSVAPTVRGFCWSVVGLVHSPTRHLGRFLSVYLGPFACSLFILSRSLALEFSFSRSLSRFLLFSLSRFIAFLLPFSRSLVLSFYRSLVFSFYRFLALSLSRFIAFSLSRILVLSLFRFLAFSITSQLPLSSAQLRKGTGT</sequence>
<feature type="transmembrane region" description="Helical" evidence="1">
    <location>
        <begin position="146"/>
        <end position="165"/>
    </location>
</feature>
<evidence type="ECO:0000256" key="1">
    <source>
        <dbReference type="SAM" id="Phobius"/>
    </source>
</evidence>
<evidence type="ECO:0000313" key="3">
    <source>
        <dbReference type="Proteomes" id="UP000784294"/>
    </source>
</evidence>
<reference evidence="2" key="1">
    <citation type="submission" date="2018-11" db="EMBL/GenBank/DDBJ databases">
        <authorList>
            <consortium name="Pathogen Informatics"/>
        </authorList>
    </citation>
    <scope>NUCLEOTIDE SEQUENCE</scope>
</reference>
<comment type="caution">
    <text evidence="2">The sequence shown here is derived from an EMBL/GenBank/DDBJ whole genome shotgun (WGS) entry which is preliminary data.</text>
</comment>
<organism evidence="2 3">
    <name type="scientific">Protopolystoma xenopodis</name>
    <dbReference type="NCBI Taxonomy" id="117903"/>
    <lineage>
        <taxon>Eukaryota</taxon>
        <taxon>Metazoa</taxon>
        <taxon>Spiralia</taxon>
        <taxon>Lophotrochozoa</taxon>
        <taxon>Platyhelminthes</taxon>
        <taxon>Monogenea</taxon>
        <taxon>Polyopisthocotylea</taxon>
        <taxon>Polystomatidea</taxon>
        <taxon>Polystomatidae</taxon>
        <taxon>Protopolystoma</taxon>
    </lineage>
</organism>
<protein>
    <recommendedName>
        <fullName evidence="4">Transmembrane protein</fullName>
    </recommendedName>
</protein>
<dbReference type="EMBL" id="CAAALY010027564">
    <property type="protein sequence ID" value="VEL16209.1"/>
    <property type="molecule type" value="Genomic_DNA"/>
</dbReference>
<dbReference type="AlphaFoldDB" id="A0A3S5A6F2"/>
<name>A0A3S5A6F2_9PLAT</name>
<dbReference type="Proteomes" id="UP000784294">
    <property type="component" value="Unassembled WGS sequence"/>
</dbReference>
<feature type="transmembrane region" description="Helical" evidence="1">
    <location>
        <begin position="207"/>
        <end position="233"/>
    </location>
</feature>